<dbReference type="AlphaFoldDB" id="A0A8T2RPB0"/>
<name>A0A8T2RPB0_CERRI</name>
<protein>
    <submittedName>
        <fullName evidence="1">Uncharacterized protein</fullName>
    </submittedName>
</protein>
<keyword evidence="2" id="KW-1185">Reference proteome</keyword>
<reference evidence="1" key="1">
    <citation type="submission" date="2021-08" db="EMBL/GenBank/DDBJ databases">
        <title>WGS assembly of Ceratopteris richardii.</title>
        <authorList>
            <person name="Marchant D.B."/>
            <person name="Chen G."/>
            <person name="Jenkins J."/>
            <person name="Shu S."/>
            <person name="Leebens-Mack J."/>
            <person name="Grimwood J."/>
            <person name="Schmutz J."/>
            <person name="Soltis P."/>
            <person name="Soltis D."/>
            <person name="Chen Z.-H."/>
        </authorList>
    </citation>
    <scope>NUCLEOTIDE SEQUENCE</scope>
    <source>
        <strain evidence="1">Whitten #5841</strain>
        <tissue evidence="1">Leaf</tissue>
    </source>
</reference>
<accession>A0A8T2RPB0</accession>
<evidence type="ECO:0000313" key="1">
    <source>
        <dbReference type="EMBL" id="KAH7297415.1"/>
    </source>
</evidence>
<sequence length="160" mass="18166">MKALVSFFAVLISILTNPFLLTRRNQERSLLQSTMMLVLVPCRALIWRKLLLSLLSHLLWITDLSHPLLVHQLLYHLSHSLTLPSLRPNALLPWTSTVPPPLLFYPLILARCILLLFPTIPTSSFAWLDTPSTTSFPIYTTLDNLCVIDFGFAPYPSKAQ</sequence>
<evidence type="ECO:0000313" key="2">
    <source>
        <dbReference type="Proteomes" id="UP000825935"/>
    </source>
</evidence>
<comment type="caution">
    <text evidence="1">The sequence shown here is derived from an EMBL/GenBank/DDBJ whole genome shotgun (WGS) entry which is preliminary data.</text>
</comment>
<proteinExistence type="predicted"/>
<dbReference type="EMBL" id="CM035431">
    <property type="protein sequence ID" value="KAH7297415.1"/>
    <property type="molecule type" value="Genomic_DNA"/>
</dbReference>
<gene>
    <name evidence="1" type="ORF">KP509_26G068800</name>
</gene>
<organism evidence="1 2">
    <name type="scientific">Ceratopteris richardii</name>
    <name type="common">Triangle waterfern</name>
    <dbReference type="NCBI Taxonomy" id="49495"/>
    <lineage>
        <taxon>Eukaryota</taxon>
        <taxon>Viridiplantae</taxon>
        <taxon>Streptophyta</taxon>
        <taxon>Embryophyta</taxon>
        <taxon>Tracheophyta</taxon>
        <taxon>Polypodiopsida</taxon>
        <taxon>Polypodiidae</taxon>
        <taxon>Polypodiales</taxon>
        <taxon>Pteridineae</taxon>
        <taxon>Pteridaceae</taxon>
        <taxon>Parkerioideae</taxon>
        <taxon>Ceratopteris</taxon>
    </lineage>
</organism>
<dbReference type="Proteomes" id="UP000825935">
    <property type="component" value="Chromosome 26"/>
</dbReference>